<name>A0A835UGM7_VANPL</name>
<evidence type="ECO:0000313" key="1">
    <source>
        <dbReference type="EMBL" id="KAG0460862.1"/>
    </source>
</evidence>
<dbReference type="EMBL" id="JADCNL010000011">
    <property type="protein sequence ID" value="KAG0460862.1"/>
    <property type="molecule type" value="Genomic_DNA"/>
</dbReference>
<evidence type="ECO:0000313" key="3">
    <source>
        <dbReference type="Proteomes" id="UP000636800"/>
    </source>
</evidence>
<dbReference type="Proteomes" id="UP000639772">
    <property type="component" value="Chromosome 11"/>
</dbReference>
<evidence type="ECO:0000313" key="2">
    <source>
        <dbReference type="EMBL" id="KAG0462384.1"/>
    </source>
</evidence>
<dbReference type="Proteomes" id="UP000636800">
    <property type="component" value="Chromosome 11"/>
</dbReference>
<protein>
    <submittedName>
        <fullName evidence="2">Uncharacterized protein</fullName>
    </submittedName>
</protein>
<gene>
    <name evidence="2" type="ORF">HPP92_020860</name>
    <name evidence="1" type="ORF">HPP92_021159</name>
</gene>
<dbReference type="AlphaFoldDB" id="A0A835UGM7"/>
<proteinExistence type="predicted"/>
<evidence type="ECO:0000313" key="4">
    <source>
        <dbReference type="Proteomes" id="UP000639772"/>
    </source>
</evidence>
<dbReference type="EMBL" id="JADCNM010000011">
    <property type="protein sequence ID" value="KAG0462384.1"/>
    <property type="molecule type" value="Genomic_DNA"/>
</dbReference>
<keyword evidence="3" id="KW-1185">Reference proteome</keyword>
<sequence>MIGRSPQPPPCWKTLPAAEFHLFRSLSRVSLPKNSEGGSTVLGPQDLETTARELGWVSHTLKRNLKGGGPIAAGPRRANRIGRG</sequence>
<reference evidence="3 4" key="1">
    <citation type="journal article" date="2020" name="Nat. Food">
        <title>A phased Vanilla planifolia genome enables genetic improvement of flavour and production.</title>
        <authorList>
            <person name="Hasing T."/>
            <person name="Tang H."/>
            <person name="Brym M."/>
            <person name="Khazi F."/>
            <person name="Huang T."/>
            <person name="Chambers A.H."/>
        </authorList>
    </citation>
    <scope>NUCLEOTIDE SEQUENCE [LARGE SCALE GENOMIC DNA]</scope>
    <source>
        <tissue evidence="2">Leaf</tissue>
    </source>
</reference>
<comment type="caution">
    <text evidence="2">The sequence shown here is derived from an EMBL/GenBank/DDBJ whole genome shotgun (WGS) entry which is preliminary data.</text>
</comment>
<accession>A0A835UGM7</accession>
<organism evidence="2 4">
    <name type="scientific">Vanilla planifolia</name>
    <name type="common">Vanilla</name>
    <dbReference type="NCBI Taxonomy" id="51239"/>
    <lineage>
        <taxon>Eukaryota</taxon>
        <taxon>Viridiplantae</taxon>
        <taxon>Streptophyta</taxon>
        <taxon>Embryophyta</taxon>
        <taxon>Tracheophyta</taxon>
        <taxon>Spermatophyta</taxon>
        <taxon>Magnoliopsida</taxon>
        <taxon>Liliopsida</taxon>
        <taxon>Asparagales</taxon>
        <taxon>Orchidaceae</taxon>
        <taxon>Vanilloideae</taxon>
        <taxon>Vanilleae</taxon>
        <taxon>Vanilla</taxon>
    </lineage>
</organism>